<keyword evidence="4" id="KW-1185">Reference proteome</keyword>
<reference evidence="4" key="1">
    <citation type="journal article" date="2019" name="Int. J. Syst. Evol. Microbiol.">
        <title>The Global Catalogue of Microorganisms (GCM) 10K type strain sequencing project: providing services to taxonomists for standard genome sequencing and annotation.</title>
        <authorList>
            <consortium name="The Broad Institute Genomics Platform"/>
            <consortium name="The Broad Institute Genome Sequencing Center for Infectious Disease"/>
            <person name="Wu L."/>
            <person name="Ma J."/>
        </authorList>
    </citation>
    <scope>NUCLEOTIDE SEQUENCE [LARGE SCALE GENOMIC DNA]</scope>
    <source>
        <strain evidence="4">JCM 18298</strain>
    </source>
</reference>
<dbReference type="Pfam" id="PF02470">
    <property type="entry name" value="MlaD"/>
    <property type="match status" value="1"/>
</dbReference>
<keyword evidence="1" id="KW-0812">Transmembrane</keyword>
<keyword evidence="1" id="KW-1133">Transmembrane helix</keyword>
<organism evidence="3 4">
    <name type="scientific">Nocardia callitridis</name>
    <dbReference type="NCBI Taxonomy" id="648753"/>
    <lineage>
        <taxon>Bacteria</taxon>
        <taxon>Bacillati</taxon>
        <taxon>Actinomycetota</taxon>
        <taxon>Actinomycetes</taxon>
        <taxon>Mycobacteriales</taxon>
        <taxon>Nocardiaceae</taxon>
        <taxon>Nocardia</taxon>
    </lineage>
</organism>
<gene>
    <name evidence="3" type="ORF">GCM10023318_36540</name>
</gene>
<dbReference type="PANTHER" id="PTHR33371:SF18">
    <property type="entry name" value="MCE-FAMILY PROTEIN MCE3C"/>
    <property type="match status" value="1"/>
</dbReference>
<dbReference type="RefSeq" id="WP_345496742.1">
    <property type="nucleotide sequence ID" value="NZ_BAABJM010000003.1"/>
</dbReference>
<evidence type="ECO:0000313" key="4">
    <source>
        <dbReference type="Proteomes" id="UP001500603"/>
    </source>
</evidence>
<accession>A0ABP9KFF5</accession>
<protein>
    <submittedName>
        <fullName evidence="3">MCE family protein</fullName>
    </submittedName>
</protein>
<dbReference type="EMBL" id="BAABJM010000003">
    <property type="protein sequence ID" value="GAA5057845.1"/>
    <property type="molecule type" value="Genomic_DNA"/>
</dbReference>
<keyword evidence="1" id="KW-0472">Membrane</keyword>
<feature type="transmembrane region" description="Helical" evidence="1">
    <location>
        <begin position="44"/>
        <end position="65"/>
    </location>
</feature>
<dbReference type="PANTHER" id="PTHR33371">
    <property type="entry name" value="INTERMEMBRANE PHOSPHOLIPID TRANSPORT SYSTEM BINDING PROTEIN MLAD-RELATED"/>
    <property type="match status" value="1"/>
</dbReference>
<evidence type="ECO:0000259" key="2">
    <source>
        <dbReference type="Pfam" id="PF02470"/>
    </source>
</evidence>
<sequence length="368" mass="39726">MQRVKPPARAKDGEPRKLFTTPRRWSQRVALPTESALHRRELRVGLVGALLVAAILLGVGALYVLPVGKTTYTAELSEAQSVKPGDDVRLAGVSVGSVTDLDLRPDRVLMHFTVDNDVDLGDQTSLDVRMLTIVGGHYVAVFPAGTGKLGDTPIPAERVRLPYSLTQVFADATEPLEKIDGAVLRQNMAALADGLEKGPDSLRQVVDGAQHFVDILDKQRADVSKAIAITDEYLGAVDQATGSLHELVDEVNLLETMLTDKRVEVREATRTLRVVIDRVAGLQPAWESTLKPMAQQLASALDELEDINGKLSHMLDSVHNVAQNLGGMVQPDNSMRIDQSGAILDPPDGLNPAALIDRVCVPIPGKDC</sequence>
<comment type="caution">
    <text evidence="3">The sequence shown here is derived from an EMBL/GenBank/DDBJ whole genome shotgun (WGS) entry which is preliminary data.</text>
</comment>
<proteinExistence type="predicted"/>
<name>A0ABP9KFF5_9NOCA</name>
<evidence type="ECO:0000256" key="1">
    <source>
        <dbReference type="SAM" id="Phobius"/>
    </source>
</evidence>
<dbReference type="InterPro" id="IPR003399">
    <property type="entry name" value="Mce/MlaD"/>
</dbReference>
<evidence type="ECO:0000313" key="3">
    <source>
        <dbReference type="EMBL" id="GAA5057845.1"/>
    </source>
</evidence>
<feature type="domain" description="Mce/MlaD" evidence="2">
    <location>
        <begin position="69"/>
        <end position="143"/>
    </location>
</feature>
<dbReference type="InterPro" id="IPR052336">
    <property type="entry name" value="MlaD_Phospholipid_Transporter"/>
</dbReference>
<dbReference type="Proteomes" id="UP001500603">
    <property type="component" value="Unassembled WGS sequence"/>
</dbReference>